<evidence type="ECO:0000313" key="4">
    <source>
        <dbReference type="EMBL" id="QCD66028.1"/>
    </source>
</evidence>
<keyword evidence="2 4" id="KW-0378">Hydrolase</keyword>
<feature type="domain" description="Nudix hydrolase" evidence="3">
    <location>
        <begin position="42"/>
        <end position="174"/>
    </location>
</feature>
<dbReference type="GO" id="GO:0016787">
    <property type="term" value="F:hydrolase activity"/>
    <property type="evidence" value="ECO:0007669"/>
    <property type="project" value="UniProtKB-KW"/>
</dbReference>
<dbReference type="EMBL" id="CP039375">
    <property type="protein sequence ID" value="QCD66028.1"/>
    <property type="molecule type" value="Genomic_DNA"/>
</dbReference>
<evidence type="ECO:0000256" key="2">
    <source>
        <dbReference type="ARBA" id="ARBA00022801"/>
    </source>
</evidence>
<proteinExistence type="predicted"/>
<name>A0A4D6KBX9_9EURY</name>
<dbReference type="PANTHER" id="PTHR11839:SF18">
    <property type="entry name" value="NUDIX HYDROLASE DOMAIN-CONTAINING PROTEIN"/>
    <property type="match status" value="1"/>
</dbReference>
<dbReference type="InterPro" id="IPR015797">
    <property type="entry name" value="NUDIX_hydrolase-like_dom_sf"/>
</dbReference>
<sequence>MTDELAWETLERNVAYSCAGFDVRNERVRFPDGTDAEFDYLAEGESVVVLPLTPDGDVVVIEEWRQAVGRVNRGLPAGSMESDDADPEVAARRELAEETGYEAGSLEHLTTVEPANGFADAVFHYFVARDCEQTAQQDLDGNESIRVATTTLDELLDAAREDELRDGRTVTGVLYYALFER</sequence>
<organism evidence="4 5">
    <name type="scientific">Halomicrobium mukohataei</name>
    <dbReference type="NCBI Taxonomy" id="57705"/>
    <lineage>
        <taxon>Archaea</taxon>
        <taxon>Methanobacteriati</taxon>
        <taxon>Methanobacteriota</taxon>
        <taxon>Stenosarchaea group</taxon>
        <taxon>Halobacteria</taxon>
        <taxon>Halobacteriales</taxon>
        <taxon>Haloarculaceae</taxon>
        <taxon>Halomicrobium</taxon>
    </lineage>
</organism>
<evidence type="ECO:0000259" key="3">
    <source>
        <dbReference type="PROSITE" id="PS51462"/>
    </source>
</evidence>
<dbReference type="OMA" id="DYQVHPG"/>
<accession>A0A4D6KBX9</accession>
<dbReference type="AlphaFoldDB" id="A0A4D6KBX9"/>
<protein>
    <submittedName>
        <fullName evidence="4">NUDIX hydrolase</fullName>
    </submittedName>
</protein>
<dbReference type="GeneID" id="42179346"/>
<evidence type="ECO:0000313" key="5">
    <source>
        <dbReference type="Proteomes" id="UP000297053"/>
    </source>
</evidence>
<dbReference type="GO" id="GO:0006753">
    <property type="term" value="P:nucleoside phosphate metabolic process"/>
    <property type="evidence" value="ECO:0007669"/>
    <property type="project" value="TreeGrafter"/>
</dbReference>
<dbReference type="PANTHER" id="PTHR11839">
    <property type="entry name" value="UDP/ADP-SUGAR PYROPHOSPHATASE"/>
    <property type="match status" value="1"/>
</dbReference>
<comment type="cofactor">
    <cofactor evidence="1">
        <name>Mg(2+)</name>
        <dbReference type="ChEBI" id="CHEBI:18420"/>
    </cofactor>
</comment>
<gene>
    <name evidence="4" type="ORF">E5139_10380</name>
</gene>
<dbReference type="RefSeq" id="WP_015762411.1">
    <property type="nucleotide sequence ID" value="NZ_CP039375.1"/>
</dbReference>
<dbReference type="SUPFAM" id="SSF55811">
    <property type="entry name" value="Nudix"/>
    <property type="match status" value="1"/>
</dbReference>
<dbReference type="PROSITE" id="PS51462">
    <property type="entry name" value="NUDIX"/>
    <property type="match status" value="1"/>
</dbReference>
<reference evidence="4 5" key="1">
    <citation type="submission" date="2019-04" db="EMBL/GenBank/DDBJ databases">
        <title>Complete genome sequence of Arthrobacter sp. ZXY-2 associated with effective atrazine degradation and salt adaptation.</title>
        <authorList>
            <person name="Zhao X."/>
        </authorList>
    </citation>
    <scope>NUCLEOTIDE SEQUENCE [LARGE SCALE GENOMIC DNA]</scope>
    <source>
        <strain evidence="5">ZP60</strain>
    </source>
</reference>
<dbReference type="Proteomes" id="UP000297053">
    <property type="component" value="Chromosome"/>
</dbReference>
<dbReference type="KEGG" id="halz:E5139_10380"/>
<dbReference type="GO" id="GO:0019693">
    <property type="term" value="P:ribose phosphate metabolic process"/>
    <property type="evidence" value="ECO:0007669"/>
    <property type="project" value="TreeGrafter"/>
</dbReference>
<dbReference type="CDD" id="cd03424">
    <property type="entry name" value="NUDIX_ADPRase_Nudt5_UGPPase_Nudt14"/>
    <property type="match status" value="1"/>
</dbReference>
<dbReference type="Pfam" id="PF00293">
    <property type="entry name" value="NUDIX"/>
    <property type="match status" value="1"/>
</dbReference>
<dbReference type="Gene3D" id="3.90.79.10">
    <property type="entry name" value="Nucleoside Triphosphate Pyrophosphohydrolase"/>
    <property type="match status" value="1"/>
</dbReference>
<dbReference type="InterPro" id="IPR000086">
    <property type="entry name" value="NUDIX_hydrolase_dom"/>
</dbReference>
<reference evidence="4 5" key="2">
    <citation type="submission" date="2019-04" db="EMBL/GenBank/DDBJ databases">
        <authorList>
            <person name="Yang S."/>
            <person name="Wei W."/>
        </authorList>
    </citation>
    <scope>NUCLEOTIDE SEQUENCE [LARGE SCALE GENOMIC DNA]</scope>
    <source>
        <strain evidence="5">ZP60</strain>
    </source>
</reference>
<evidence type="ECO:0000256" key="1">
    <source>
        <dbReference type="ARBA" id="ARBA00001946"/>
    </source>
</evidence>